<evidence type="ECO:0000313" key="1">
    <source>
        <dbReference type="EMBL" id="CDW30918.1"/>
    </source>
</evidence>
<accession>A0A0K2TY59</accession>
<sequence length="56" mass="6535">MDEHSPHMMSPFQSYRKRRGLHVVEDRSGVEAIDYPFLLRSSPLNLFLTSSRLSNE</sequence>
<reference evidence="1" key="1">
    <citation type="submission" date="2014-05" db="EMBL/GenBank/DDBJ databases">
        <authorList>
            <person name="Chronopoulou M."/>
        </authorList>
    </citation>
    <scope>NUCLEOTIDE SEQUENCE</scope>
    <source>
        <tissue evidence="1">Whole organism</tissue>
    </source>
</reference>
<name>A0A0K2TY59_LEPSM</name>
<proteinExistence type="predicted"/>
<organism evidence="1">
    <name type="scientific">Lepeophtheirus salmonis</name>
    <name type="common">Salmon louse</name>
    <name type="synonym">Caligus salmonis</name>
    <dbReference type="NCBI Taxonomy" id="72036"/>
    <lineage>
        <taxon>Eukaryota</taxon>
        <taxon>Metazoa</taxon>
        <taxon>Ecdysozoa</taxon>
        <taxon>Arthropoda</taxon>
        <taxon>Crustacea</taxon>
        <taxon>Multicrustacea</taxon>
        <taxon>Hexanauplia</taxon>
        <taxon>Copepoda</taxon>
        <taxon>Siphonostomatoida</taxon>
        <taxon>Caligidae</taxon>
        <taxon>Lepeophtheirus</taxon>
    </lineage>
</organism>
<dbReference type="EMBL" id="HACA01013557">
    <property type="protein sequence ID" value="CDW30918.1"/>
    <property type="molecule type" value="Transcribed_RNA"/>
</dbReference>
<protein>
    <submittedName>
        <fullName evidence="1">Uncharacterized protein</fullName>
    </submittedName>
</protein>
<dbReference type="AlphaFoldDB" id="A0A0K2TY59"/>